<evidence type="ECO:0000313" key="4">
    <source>
        <dbReference type="EMBL" id="CAF0702520.1"/>
    </source>
</evidence>
<dbReference type="InterPro" id="IPR050502">
    <property type="entry name" value="Euk_RNA-bind_prot"/>
</dbReference>
<dbReference type="Pfam" id="PF00076">
    <property type="entry name" value="RRM_1"/>
    <property type="match status" value="1"/>
</dbReference>
<dbReference type="EMBL" id="CAJNOB010000045">
    <property type="protein sequence ID" value="CAF0702520.1"/>
    <property type="molecule type" value="Genomic_DNA"/>
</dbReference>
<evidence type="ECO:0000259" key="3">
    <source>
        <dbReference type="PROSITE" id="PS50102"/>
    </source>
</evidence>
<accession>A0A8J2BRV9</accession>
<protein>
    <submittedName>
        <fullName evidence="4">Putative RNA recognition motif. (A.k.a. RRM, RBD, or RNP domain)</fullName>
    </submittedName>
</protein>
<comment type="caution">
    <text evidence="4">The sequence shown here is derived from an EMBL/GenBank/DDBJ whole genome shotgun (WGS) entry which is preliminary data.</text>
</comment>
<name>A0A8J2BRV9_9BACT</name>
<dbReference type="SMART" id="SM00360">
    <property type="entry name" value="RRM"/>
    <property type="match status" value="1"/>
</dbReference>
<dbReference type="Gene3D" id="3.30.70.330">
    <property type="match status" value="1"/>
</dbReference>
<dbReference type="AlphaFoldDB" id="A0A8J2BRV9"/>
<gene>
    <name evidence="4" type="ORF">MPNT_50101</name>
</gene>
<dbReference type="PANTHER" id="PTHR48025">
    <property type="entry name" value="OS02G0815200 PROTEIN"/>
    <property type="match status" value="1"/>
</dbReference>
<dbReference type="Proteomes" id="UP000663859">
    <property type="component" value="Unassembled WGS sequence"/>
</dbReference>
<keyword evidence="1" id="KW-0694">RNA-binding</keyword>
<evidence type="ECO:0000256" key="1">
    <source>
        <dbReference type="ARBA" id="ARBA00022884"/>
    </source>
</evidence>
<sequence length="200" mass="22147">MSGNRSKNSSRRRDRRAKEATFSRTPAKGGTANKPKGLVQKIAGLVQGLFGKGKPSPTSDHVNEPEEVKKSREALRRSPRRDSSAQVTRRPAPPSRPSLSETSAEVRAEEITTPRLYVGNLSYEAGESDLFELFSQVGPVRNVQLIREKRGTRSKGFGFVEMADVETAKQAIVQLHRKEFMGRELVVSAAKGETRRKEAT</sequence>
<organism evidence="4 5">
    <name type="scientific">Candidatus Methylacidithermus pantelleriae</name>
    <dbReference type="NCBI Taxonomy" id="2744239"/>
    <lineage>
        <taxon>Bacteria</taxon>
        <taxon>Pseudomonadati</taxon>
        <taxon>Verrucomicrobiota</taxon>
        <taxon>Methylacidiphilae</taxon>
        <taxon>Methylacidiphilales</taxon>
        <taxon>Methylacidiphilaceae</taxon>
        <taxon>Candidatus Methylacidithermus</taxon>
    </lineage>
</organism>
<dbReference type="SUPFAM" id="SSF54928">
    <property type="entry name" value="RNA-binding domain, RBD"/>
    <property type="match status" value="1"/>
</dbReference>
<dbReference type="PROSITE" id="PS50102">
    <property type="entry name" value="RRM"/>
    <property type="match status" value="1"/>
</dbReference>
<keyword evidence="5" id="KW-1185">Reference proteome</keyword>
<dbReference type="InterPro" id="IPR035979">
    <property type="entry name" value="RBD_domain_sf"/>
</dbReference>
<proteinExistence type="predicted"/>
<evidence type="ECO:0000313" key="5">
    <source>
        <dbReference type="Proteomes" id="UP000663859"/>
    </source>
</evidence>
<evidence type="ECO:0000256" key="2">
    <source>
        <dbReference type="SAM" id="MobiDB-lite"/>
    </source>
</evidence>
<dbReference type="GO" id="GO:0003723">
    <property type="term" value="F:RNA binding"/>
    <property type="evidence" value="ECO:0007669"/>
    <property type="project" value="UniProtKB-KW"/>
</dbReference>
<dbReference type="InterPro" id="IPR000504">
    <property type="entry name" value="RRM_dom"/>
</dbReference>
<dbReference type="PANTHER" id="PTHR48025:SF1">
    <property type="entry name" value="RRM DOMAIN-CONTAINING PROTEIN"/>
    <property type="match status" value="1"/>
</dbReference>
<feature type="compositionally biased region" description="Basic and acidic residues" evidence="2">
    <location>
        <begin position="61"/>
        <end position="83"/>
    </location>
</feature>
<dbReference type="InterPro" id="IPR012677">
    <property type="entry name" value="Nucleotide-bd_a/b_plait_sf"/>
</dbReference>
<reference evidence="4" key="1">
    <citation type="submission" date="2021-02" db="EMBL/GenBank/DDBJ databases">
        <authorList>
            <person name="Cremers G."/>
            <person name="Picone N."/>
        </authorList>
    </citation>
    <scope>NUCLEOTIDE SEQUENCE</scope>
    <source>
        <strain evidence="4">PQ17</strain>
    </source>
</reference>
<feature type="region of interest" description="Disordered" evidence="2">
    <location>
        <begin position="1"/>
        <end position="107"/>
    </location>
</feature>
<feature type="domain" description="RRM" evidence="3">
    <location>
        <begin position="114"/>
        <end position="192"/>
    </location>
</feature>